<reference evidence="2 3" key="1">
    <citation type="submission" date="2021-03" db="EMBL/GenBank/DDBJ databases">
        <title>Sequencing the genomes of 1000 actinobacteria strains.</title>
        <authorList>
            <person name="Klenk H.-P."/>
        </authorList>
    </citation>
    <scope>NUCLEOTIDE SEQUENCE [LARGE SCALE GENOMIC DNA]</scope>
    <source>
        <strain evidence="2 3">DSM 46670</strain>
    </source>
</reference>
<proteinExistence type="predicted"/>
<keyword evidence="3" id="KW-1185">Reference proteome</keyword>
<evidence type="ECO:0000256" key="1">
    <source>
        <dbReference type="SAM" id="SignalP"/>
    </source>
</evidence>
<organism evidence="2 3">
    <name type="scientific">Kibdelosporangium banguiense</name>
    <dbReference type="NCBI Taxonomy" id="1365924"/>
    <lineage>
        <taxon>Bacteria</taxon>
        <taxon>Bacillati</taxon>
        <taxon>Actinomycetota</taxon>
        <taxon>Actinomycetes</taxon>
        <taxon>Pseudonocardiales</taxon>
        <taxon>Pseudonocardiaceae</taxon>
        <taxon>Kibdelosporangium</taxon>
    </lineage>
</organism>
<accession>A0ABS4TDC4</accession>
<evidence type="ECO:0000313" key="2">
    <source>
        <dbReference type="EMBL" id="MBP2322354.1"/>
    </source>
</evidence>
<protein>
    <recommendedName>
        <fullName evidence="4">SH3 domain-containing protein</fullName>
    </recommendedName>
</protein>
<keyword evidence="1" id="KW-0732">Signal</keyword>
<dbReference type="EMBL" id="JAGINW010000001">
    <property type="protein sequence ID" value="MBP2322354.1"/>
    <property type="molecule type" value="Genomic_DNA"/>
</dbReference>
<dbReference type="RefSeq" id="WP_209637754.1">
    <property type="nucleotide sequence ID" value="NZ_JAGINW010000001.1"/>
</dbReference>
<feature type="signal peptide" evidence="1">
    <location>
        <begin position="1"/>
        <end position="20"/>
    </location>
</feature>
<comment type="caution">
    <text evidence="2">The sequence shown here is derived from an EMBL/GenBank/DDBJ whole genome shotgun (WGS) entry which is preliminary data.</text>
</comment>
<name>A0ABS4TDC4_9PSEU</name>
<dbReference type="Proteomes" id="UP001519332">
    <property type="component" value="Unassembled WGS sequence"/>
</dbReference>
<evidence type="ECO:0008006" key="4">
    <source>
        <dbReference type="Google" id="ProtNLM"/>
    </source>
</evidence>
<evidence type="ECO:0000313" key="3">
    <source>
        <dbReference type="Proteomes" id="UP001519332"/>
    </source>
</evidence>
<feature type="chain" id="PRO_5046425359" description="SH3 domain-containing protein" evidence="1">
    <location>
        <begin position="21"/>
        <end position="347"/>
    </location>
</feature>
<sequence length="347" mass="37062">MRQFAAVAVLLAAFATPAWASDKLTLVVAALSVDRSSSVDYADGTRLAMYPPVRLAAPVNTFSASVAGVDIRGQLPDGNWTEWTSGVLTSSASVIQPRLLHSGQVSDFRLTVWQGPAPEMRSGPSYRVFATREGLVGGKTANGHIIKSRDHFAALPSRRGLSPKGSGSYTVKVCAASGRCAWAPVWDVGPWNTRDDYWNSTRQEWQDLPTGKPQAEAAYQDNYNAGRDQFGRDVANPAGIDLGDGTFWDGLKLTGNSWVTVTYLWTLSGPFGYVHTPGDTLNVRNGTTSEADIVGLAGHHAQVRVECRTVGEVVDGSQGTSDVWLRIAPGKYVAEAYVSGVSGAPAC</sequence>
<gene>
    <name evidence="2" type="ORF">JOF56_002739</name>
</gene>